<dbReference type="InterPro" id="IPR037213">
    <property type="entry name" value="Run_dom_sf"/>
</dbReference>
<protein>
    <submittedName>
        <fullName evidence="1">Uncharacterized protein</fullName>
    </submittedName>
</protein>
<name>A0A8J4WCJ7_9TREM</name>
<dbReference type="EMBL" id="LUCH01022247">
    <property type="protein sequence ID" value="KAF5394043.1"/>
    <property type="molecule type" value="Genomic_DNA"/>
</dbReference>
<comment type="caution">
    <text evidence="1">The sequence shown here is derived from an EMBL/GenBank/DDBJ whole genome shotgun (WGS) entry which is preliminary data.</text>
</comment>
<dbReference type="AlphaFoldDB" id="A0A8J4WCJ7"/>
<organism evidence="1 2">
    <name type="scientific">Paragonimus heterotremus</name>
    <dbReference type="NCBI Taxonomy" id="100268"/>
    <lineage>
        <taxon>Eukaryota</taxon>
        <taxon>Metazoa</taxon>
        <taxon>Spiralia</taxon>
        <taxon>Lophotrochozoa</taxon>
        <taxon>Platyhelminthes</taxon>
        <taxon>Trematoda</taxon>
        <taxon>Digenea</taxon>
        <taxon>Plagiorchiida</taxon>
        <taxon>Troglotremata</taxon>
        <taxon>Troglotrematidae</taxon>
        <taxon>Paragonimus</taxon>
    </lineage>
</organism>
<sequence>MIVEHCLCHGLRRSLPVTNDNCCAGDVFTTSWFLRHSNEIFKRAKDRCTADTSVYGQSCLQPDPWLVLLQLEQLVTSCNHLRETVNNMSELRTGFGGGVPCMDTSSSDAAASLSICLFVLK</sequence>
<keyword evidence="2" id="KW-1185">Reference proteome</keyword>
<proteinExistence type="predicted"/>
<dbReference type="Proteomes" id="UP000748531">
    <property type="component" value="Unassembled WGS sequence"/>
</dbReference>
<dbReference type="Gene3D" id="1.20.58.900">
    <property type="match status" value="1"/>
</dbReference>
<evidence type="ECO:0000313" key="1">
    <source>
        <dbReference type="EMBL" id="KAF5394043.1"/>
    </source>
</evidence>
<gene>
    <name evidence="1" type="ORF">PHET_12343</name>
</gene>
<dbReference type="OrthoDB" id="79871at2759"/>
<accession>A0A8J4WCJ7</accession>
<reference evidence="1" key="1">
    <citation type="submission" date="2019-05" db="EMBL/GenBank/DDBJ databases">
        <title>Annotation for the trematode Paragonimus heterotremus.</title>
        <authorList>
            <person name="Choi Y.-J."/>
        </authorList>
    </citation>
    <scope>NUCLEOTIDE SEQUENCE</scope>
    <source>
        <strain evidence="1">LC</strain>
    </source>
</reference>
<evidence type="ECO:0000313" key="2">
    <source>
        <dbReference type="Proteomes" id="UP000748531"/>
    </source>
</evidence>